<protein>
    <submittedName>
        <fullName evidence="1">Uncharacterized protein</fullName>
    </submittedName>
</protein>
<keyword evidence="2" id="KW-1185">Reference proteome</keyword>
<organism evidence="1 2">
    <name type="scientific">Zophobas morio</name>
    <dbReference type="NCBI Taxonomy" id="2755281"/>
    <lineage>
        <taxon>Eukaryota</taxon>
        <taxon>Metazoa</taxon>
        <taxon>Ecdysozoa</taxon>
        <taxon>Arthropoda</taxon>
        <taxon>Hexapoda</taxon>
        <taxon>Insecta</taxon>
        <taxon>Pterygota</taxon>
        <taxon>Neoptera</taxon>
        <taxon>Endopterygota</taxon>
        <taxon>Coleoptera</taxon>
        <taxon>Polyphaga</taxon>
        <taxon>Cucujiformia</taxon>
        <taxon>Tenebrionidae</taxon>
        <taxon>Zophobas</taxon>
    </lineage>
</organism>
<dbReference type="EMBL" id="JALNTZ010000005">
    <property type="protein sequence ID" value="KAJ3652501.1"/>
    <property type="molecule type" value="Genomic_DNA"/>
</dbReference>
<reference evidence="1" key="1">
    <citation type="journal article" date="2023" name="G3 (Bethesda)">
        <title>Whole genome assemblies of Zophobas morio and Tenebrio molitor.</title>
        <authorList>
            <person name="Kaur S."/>
            <person name="Stinson S.A."/>
            <person name="diCenzo G.C."/>
        </authorList>
    </citation>
    <scope>NUCLEOTIDE SEQUENCE</scope>
    <source>
        <strain evidence="1">QUZm001</strain>
    </source>
</reference>
<proteinExistence type="predicted"/>
<gene>
    <name evidence="1" type="ORF">Zmor_018459</name>
</gene>
<comment type="caution">
    <text evidence="1">The sequence shown here is derived from an EMBL/GenBank/DDBJ whole genome shotgun (WGS) entry which is preliminary data.</text>
</comment>
<dbReference type="AlphaFoldDB" id="A0AA38IBP7"/>
<sequence length="218" mass="24867">MAEIKAEICIGQLKIKHRPLVANFEHDFILGMDLISYISRLTVDPVERVVRLDNKEFILNQRCIKSKPVRLIPCQNEKVRRNAETIVPVRVDAKPEFALGIIQPTHTPKKILMIANALVSTDCDILVLVANVFPKAMNIKAEDVLGVCEPVTKIFHHNQDLSDSNDEKIKSNLEIPALERGYLTEHQRKVARKYTETQWNVCIAQKIRQASRSLRLAK</sequence>
<dbReference type="Proteomes" id="UP001168821">
    <property type="component" value="Unassembled WGS sequence"/>
</dbReference>
<name>A0AA38IBP7_9CUCU</name>
<evidence type="ECO:0000313" key="2">
    <source>
        <dbReference type="Proteomes" id="UP001168821"/>
    </source>
</evidence>
<evidence type="ECO:0000313" key="1">
    <source>
        <dbReference type="EMBL" id="KAJ3652501.1"/>
    </source>
</evidence>
<accession>A0AA38IBP7</accession>